<dbReference type="EMBL" id="CP097562">
    <property type="protein sequence ID" value="USF25090.1"/>
    <property type="molecule type" value="Genomic_DNA"/>
</dbReference>
<protein>
    <submittedName>
        <fullName evidence="1">Uncharacterized protein</fullName>
    </submittedName>
</protein>
<dbReference type="KEGG" id="msch:N508_002185"/>
<keyword evidence="2" id="KW-1185">Reference proteome</keyword>
<name>V2Q8X6_9BACT</name>
<evidence type="ECO:0000313" key="2">
    <source>
        <dbReference type="Proteomes" id="UP000017429"/>
    </source>
</evidence>
<sequence>MEKNAQKPKNFILSLFGKTKYIIITAVILFALIMFFMDSLIGNVDANEYQVKQAFMTGDMSAHLTPGWYLKVMGTIYRFPKTETVYFTGDNDNPANQGPVTVTFSDNSRCDISGTVRVIMPTNDQYAIDIVAKHSNRTFQDFAAKNIIPVTKRALITAATTMTAPDAKIKMADLATLGQDQLNNGIFMLESTKITEVDPATSEEVIREVKHIKQSTDGTTARYKDDMPLTAFGASATNFVVTDITCSPEIERQISDQQQAKMGIATAKAEAARADQEVITARKQGDAKIAKIKAEEEAKAQQMIVAAERENKVQILNAQREVEISKLKKQEEENLLAAANVNKQRTILEADAQAYAKRKVMEADGALDKKLEAYKYAVEKQSEAIANITLPQIMINGDNANNKNGSSSMAGMDLLLQMMLINTAKSLGLDMNVKNNN</sequence>
<accession>V2Q8X6</accession>
<reference evidence="1" key="2">
    <citation type="submission" date="2022-05" db="EMBL/GenBank/DDBJ databases">
        <authorList>
            <person name="Proctor A.L."/>
            <person name="Phillips G.J."/>
            <person name="Wannemuehler M.J."/>
        </authorList>
    </citation>
    <scope>NUCLEOTIDE SEQUENCE</scope>
    <source>
        <strain evidence="1">ASF457</strain>
    </source>
</reference>
<reference evidence="1" key="1">
    <citation type="journal article" date="2014" name="Genome Announc.">
        <title>Draft genome sequences of the altered schaedler flora, a defined bacterial community from gnotobiotic mice.</title>
        <authorList>
            <person name="Wannemuehler M.J."/>
            <person name="Overstreet A.M."/>
            <person name="Ward D.V."/>
            <person name="Phillips G.J."/>
        </authorList>
    </citation>
    <scope>NUCLEOTIDE SEQUENCE</scope>
    <source>
        <strain evidence="1">ASF457</strain>
    </source>
</reference>
<dbReference type="OrthoDB" id="6073502at2"/>
<dbReference type="AlphaFoldDB" id="V2Q8X6"/>
<evidence type="ECO:0000313" key="1">
    <source>
        <dbReference type="EMBL" id="USF25090.1"/>
    </source>
</evidence>
<gene>
    <name evidence="1" type="ORF">N508_002185</name>
</gene>
<reference evidence="1" key="3">
    <citation type="submission" date="2022-06" db="EMBL/GenBank/DDBJ databases">
        <title>Resources to Facilitate Use of the Altered Schaedler Flora (ASF) Mouse Model to Study Microbiome Function.</title>
        <authorList>
            <person name="Proctor A."/>
            <person name="Parvinroo S."/>
            <person name="Richie T."/>
            <person name="Jia X."/>
            <person name="Lee S.T.M."/>
            <person name="Karp P.D."/>
            <person name="Paley S."/>
            <person name="Kostic A.D."/>
            <person name="Pierre J.F."/>
            <person name="Wannemuehler M.J."/>
            <person name="Phillips G.J."/>
        </authorList>
    </citation>
    <scope>NUCLEOTIDE SEQUENCE</scope>
    <source>
        <strain evidence="1">ASF457</strain>
    </source>
</reference>
<organism evidence="1 2">
    <name type="scientific">Mucispirillum schaedleri ASF457</name>
    <dbReference type="NCBI Taxonomy" id="1379858"/>
    <lineage>
        <taxon>Bacteria</taxon>
        <taxon>Pseudomonadati</taxon>
        <taxon>Deferribacterota</taxon>
        <taxon>Deferribacteres</taxon>
        <taxon>Deferribacterales</taxon>
        <taxon>Mucispirillaceae</taxon>
        <taxon>Mucispirillum</taxon>
    </lineage>
</organism>
<proteinExistence type="predicted"/>
<dbReference type="RefSeq" id="WP_023276931.1">
    <property type="nucleotide sequence ID" value="NZ_CP097562.1"/>
</dbReference>
<dbReference type="eggNOG" id="COG0330">
    <property type="taxonomic scope" value="Bacteria"/>
</dbReference>
<dbReference type="Proteomes" id="UP000017429">
    <property type="component" value="Chromosome"/>
</dbReference>